<dbReference type="InterPro" id="IPR027417">
    <property type="entry name" value="P-loop_NTPase"/>
</dbReference>
<comment type="caution">
    <text evidence="2">The sequence shown here is derived from an EMBL/GenBank/DDBJ whole genome shotgun (WGS) entry which is preliminary data.</text>
</comment>
<evidence type="ECO:0000313" key="3">
    <source>
        <dbReference type="Proteomes" id="UP000321301"/>
    </source>
</evidence>
<proteinExistence type="predicted"/>
<protein>
    <recommendedName>
        <fullName evidence="1">ATPase AAA-type core domain-containing protein</fullName>
    </recommendedName>
</protein>
<dbReference type="AlphaFoldDB" id="A0A512C618"/>
<gene>
    <name evidence="2" type="ORF">CQA01_01830</name>
</gene>
<keyword evidence="3" id="KW-1185">Reference proteome</keyword>
<dbReference type="Gene3D" id="3.40.50.300">
    <property type="entry name" value="P-loop containing nucleotide triphosphate hydrolases"/>
    <property type="match status" value="1"/>
</dbReference>
<sequence length="591" mass="67935">MRISEIILNNYRAFYNEKGKENTKHKIDFGGKQNLLLYGENGSGKSSVFKGLKDLFQSSVDPDSQVVQNVFSKQIDSDHQPFVRTTFKGEGDPEIFTFSNDPHIPYPDHDLLKSVARIRSFMSYRDLMRIHFINDPKVNLFDFLFGKEGLLSEMPNPSASQAETNIRMSELWQNVQTAPDDTNQTDFRNGANQILSDLSTSLNALLKYFDQSLTVSFEPLSKEKVEANTPFLQLNVSYFGINLNEEPENYHYFLNEARLSALAICIFLAAHLSVPSTDYELLFLDDIFTGLDTSNRMPLLDIFTATEIEGTEGDTFMNHQIILTTYDRQWYELARNHLGNSNWFYQEVYIDHHSDGFDQPALIPGEDNFERAGYYFKMKQYPACANYQRRICENLIKLFLPNHKKYDALPNGDIKPVDKLASLIDRFESYLTEHDLDFTPFNKLRNCLRVVMNPLSHDDLESPAYRRELELVFEIIGELKQLKRTTILKAGKKIHLKKAHGTTGIVREYVCELKSNIVKLEHGTVSKLSRIDILPISQQDTGRAKRVINFEGTIEDIYNKLCHSLEIDEAVNLLEDFELTDGTNLNNFLNG</sequence>
<dbReference type="GO" id="GO:0005524">
    <property type="term" value="F:ATP binding"/>
    <property type="evidence" value="ECO:0007669"/>
    <property type="project" value="InterPro"/>
</dbReference>
<feature type="domain" description="ATPase AAA-type core" evidence="1">
    <location>
        <begin position="37"/>
        <end position="325"/>
    </location>
</feature>
<organism evidence="2 3">
    <name type="scientific">Cyclobacterium qasimii</name>
    <dbReference type="NCBI Taxonomy" id="1350429"/>
    <lineage>
        <taxon>Bacteria</taxon>
        <taxon>Pseudomonadati</taxon>
        <taxon>Bacteroidota</taxon>
        <taxon>Cytophagia</taxon>
        <taxon>Cytophagales</taxon>
        <taxon>Cyclobacteriaceae</taxon>
        <taxon>Cyclobacterium</taxon>
    </lineage>
</organism>
<evidence type="ECO:0000313" key="2">
    <source>
        <dbReference type="EMBL" id="GEO19649.1"/>
    </source>
</evidence>
<name>A0A512C618_9BACT</name>
<dbReference type="GO" id="GO:0016887">
    <property type="term" value="F:ATP hydrolysis activity"/>
    <property type="evidence" value="ECO:0007669"/>
    <property type="project" value="InterPro"/>
</dbReference>
<reference evidence="2 3" key="1">
    <citation type="submission" date="2019-07" db="EMBL/GenBank/DDBJ databases">
        <title>Whole genome shotgun sequence of Cyclobacterium qasimii NBRC 106168.</title>
        <authorList>
            <person name="Hosoyama A."/>
            <person name="Uohara A."/>
            <person name="Ohji S."/>
            <person name="Ichikawa N."/>
        </authorList>
    </citation>
    <scope>NUCLEOTIDE SEQUENCE [LARGE SCALE GENOMIC DNA]</scope>
    <source>
        <strain evidence="2 3">NBRC 106168</strain>
    </source>
</reference>
<dbReference type="RefSeq" id="WP_020889259.1">
    <property type="nucleotide sequence ID" value="NZ_BJYV01000001.1"/>
</dbReference>
<accession>A0A512C618</accession>
<dbReference type="InterPro" id="IPR003959">
    <property type="entry name" value="ATPase_AAA_core"/>
</dbReference>
<dbReference type="Pfam" id="PF13304">
    <property type="entry name" value="AAA_21"/>
    <property type="match status" value="1"/>
</dbReference>
<dbReference type="SUPFAM" id="SSF52540">
    <property type="entry name" value="P-loop containing nucleoside triphosphate hydrolases"/>
    <property type="match status" value="1"/>
</dbReference>
<evidence type="ECO:0000259" key="1">
    <source>
        <dbReference type="Pfam" id="PF13304"/>
    </source>
</evidence>
<dbReference type="EMBL" id="BJYV01000001">
    <property type="protein sequence ID" value="GEO19649.1"/>
    <property type="molecule type" value="Genomic_DNA"/>
</dbReference>
<dbReference type="Proteomes" id="UP000321301">
    <property type="component" value="Unassembled WGS sequence"/>
</dbReference>